<dbReference type="OrthoDB" id="9792313at2"/>
<dbReference type="InterPro" id="IPR042177">
    <property type="entry name" value="Cell/Rod_1"/>
</dbReference>
<feature type="transmembrane region" description="Helical" evidence="7">
    <location>
        <begin position="39"/>
        <end position="58"/>
    </location>
</feature>
<dbReference type="GO" id="GO:0005886">
    <property type="term" value="C:plasma membrane"/>
    <property type="evidence" value="ECO:0007669"/>
    <property type="project" value="TreeGrafter"/>
</dbReference>
<reference evidence="9 10" key="1">
    <citation type="submission" date="2011-08" db="EMBL/GenBank/DDBJ databases">
        <title>The Genome Sequence of Johnsonella ignava ATCC 51276.</title>
        <authorList>
            <consortium name="The Broad Institute Genome Sequencing Platform"/>
            <person name="Earl A."/>
            <person name="Ward D."/>
            <person name="Feldgarden M."/>
            <person name="Gevers D."/>
            <person name="Izard J."/>
            <person name="Blanton J.M."/>
            <person name="Baranova O.V."/>
            <person name="Dewhirst F.E."/>
            <person name="Young S.K."/>
            <person name="Zeng Q."/>
            <person name="Gargeya S."/>
            <person name="Fitzgerald M."/>
            <person name="Haas B."/>
            <person name="Abouelleil A."/>
            <person name="Alvarado L."/>
            <person name="Arachchi H.M."/>
            <person name="Berlin A."/>
            <person name="Brown A."/>
            <person name="Chapman S.B."/>
            <person name="Chen Z."/>
            <person name="Dunbar C."/>
            <person name="Freedman E."/>
            <person name="Gearin G."/>
            <person name="Gellesch M."/>
            <person name="Goldberg J."/>
            <person name="Griggs A."/>
            <person name="Gujja S."/>
            <person name="Heiman D."/>
            <person name="Howarth C."/>
            <person name="Larson L."/>
            <person name="Lui A."/>
            <person name="MacDonald P.J.P."/>
            <person name="Montmayeur A."/>
            <person name="Murphy C."/>
            <person name="Neiman D."/>
            <person name="Pearson M."/>
            <person name="Priest M."/>
            <person name="Roberts A."/>
            <person name="Saif S."/>
            <person name="Shea T."/>
            <person name="Shenoy N."/>
            <person name="Sisk P."/>
            <person name="Stolte C."/>
            <person name="Sykes S."/>
            <person name="Wortman J."/>
            <person name="Nusbaum C."/>
            <person name="Birren B."/>
        </authorList>
    </citation>
    <scope>NUCLEOTIDE SEQUENCE [LARGE SCALE GENOMIC DNA]</scope>
    <source>
        <strain evidence="9 10">ATCC 51276</strain>
    </source>
</reference>
<comment type="caution">
    <text evidence="9">The sequence shown here is derived from an EMBL/GenBank/DDBJ whole genome shotgun (WGS) entry which is preliminary data.</text>
</comment>
<comment type="function">
    <text evidence="5">Involved in formation and maintenance of cell shape.</text>
</comment>
<dbReference type="Pfam" id="PF04085">
    <property type="entry name" value="MreC"/>
    <property type="match status" value="1"/>
</dbReference>
<dbReference type="EMBL" id="ACZL01000014">
    <property type="protein sequence ID" value="EHI56044.1"/>
    <property type="molecule type" value="Genomic_DNA"/>
</dbReference>
<keyword evidence="6" id="KW-0175">Coiled coil</keyword>
<dbReference type="Gene3D" id="2.40.10.350">
    <property type="entry name" value="Rod shape-determining protein MreC, domain 2"/>
    <property type="match status" value="1"/>
</dbReference>
<dbReference type="InterPro" id="IPR055342">
    <property type="entry name" value="MreC_beta-barrel_core"/>
</dbReference>
<protein>
    <recommendedName>
        <fullName evidence="2 5">Cell shape-determining protein MreC</fullName>
    </recommendedName>
    <alternativeName>
        <fullName evidence="4 5">Cell shape protein MreC</fullName>
    </alternativeName>
</protein>
<evidence type="ECO:0000256" key="1">
    <source>
        <dbReference type="ARBA" id="ARBA00009369"/>
    </source>
</evidence>
<proteinExistence type="inferred from homology"/>
<keyword evidence="7" id="KW-1133">Transmembrane helix</keyword>
<evidence type="ECO:0000256" key="2">
    <source>
        <dbReference type="ARBA" id="ARBA00013855"/>
    </source>
</evidence>
<dbReference type="Gene3D" id="2.40.10.340">
    <property type="entry name" value="Rod shape-determining protein MreC, domain 1"/>
    <property type="match status" value="1"/>
</dbReference>
<dbReference type="RefSeq" id="WP_005540060.1">
    <property type="nucleotide sequence ID" value="NZ_JH378830.1"/>
</dbReference>
<dbReference type="Proteomes" id="UP000003011">
    <property type="component" value="Unassembled WGS sequence"/>
</dbReference>
<evidence type="ECO:0000256" key="4">
    <source>
        <dbReference type="ARBA" id="ARBA00032089"/>
    </source>
</evidence>
<dbReference type="GO" id="GO:0008360">
    <property type="term" value="P:regulation of cell shape"/>
    <property type="evidence" value="ECO:0007669"/>
    <property type="project" value="UniProtKB-KW"/>
</dbReference>
<feature type="coiled-coil region" evidence="6">
    <location>
        <begin position="67"/>
        <end position="94"/>
    </location>
</feature>
<keyword evidence="10" id="KW-1185">Reference proteome</keyword>
<dbReference type="STRING" id="679200.HMPREF9333_00826"/>
<dbReference type="InterPro" id="IPR007221">
    <property type="entry name" value="MreC"/>
</dbReference>
<dbReference type="PANTHER" id="PTHR34138">
    <property type="entry name" value="CELL SHAPE-DETERMINING PROTEIN MREC"/>
    <property type="match status" value="1"/>
</dbReference>
<gene>
    <name evidence="9" type="ORF">HMPREF9333_00826</name>
</gene>
<dbReference type="PATRIC" id="fig|679200.3.peg.872"/>
<keyword evidence="7" id="KW-0812">Transmembrane</keyword>
<feature type="transmembrane region" description="Helical" evidence="7">
    <location>
        <begin position="9"/>
        <end position="27"/>
    </location>
</feature>
<feature type="domain" description="Rod shape-determining protein MreC beta-barrel core" evidence="8">
    <location>
        <begin position="121"/>
        <end position="270"/>
    </location>
</feature>
<dbReference type="eggNOG" id="COG1792">
    <property type="taxonomic scope" value="Bacteria"/>
</dbReference>
<sequence>MKELKDNRLILMALSLVCIITIGITTVKDSWLLPLRTGVGYILMPVQAGVNIAGRAIYNNIEENKKLRTVLDDNEKLNARINELLMENTRLAADSRELKRLRELYKLSDEYNKYHMVGARIIAKDSVGWFQVFRIDKGALDGIKADMNVLADGGLVGIVTDVGSNYATVRSIIDDVSRVSAMTLNSNENCIVAGDLQLYEQGKLRLNDIRQGADIKDGDKIVTSNISRKFLPGILIGYAYDIAPDPNMLTKSGYLVPVASFDTLQEVLIITELKEDYLNDNNDNTQPADN</sequence>
<accession>G5GGY6</accession>
<keyword evidence="3 5" id="KW-0133">Cell shape</keyword>
<evidence type="ECO:0000259" key="8">
    <source>
        <dbReference type="Pfam" id="PF04085"/>
    </source>
</evidence>
<dbReference type="AlphaFoldDB" id="G5GGY6"/>
<comment type="similarity">
    <text evidence="1 5">Belongs to the MreC family.</text>
</comment>
<evidence type="ECO:0000313" key="9">
    <source>
        <dbReference type="EMBL" id="EHI56044.1"/>
    </source>
</evidence>
<evidence type="ECO:0000256" key="7">
    <source>
        <dbReference type="SAM" id="Phobius"/>
    </source>
</evidence>
<organism evidence="9 10">
    <name type="scientific">Johnsonella ignava ATCC 51276</name>
    <dbReference type="NCBI Taxonomy" id="679200"/>
    <lineage>
        <taxon>Bacteria</taxon>
        <taxon>Bacillati</taxon>
        <taxon>Bacillota</taxon>
        <taxon>Clostridia</taxon>
        <taxon>Lachnospirales</taxon>
        <taxon>Lachnospiraceae</taxon>
        <taxon>Johnsonella</taxon>
    </lineage>
</organism>
<evidence type="ECO:0000256" key="5">
    <source>
        <dbReference type="PIRNR" id="PIRNR038471"/>
    </source>
</evidence>
<dbReference type="PANTHER" id="PTHR34138:SF1">
    <property type="entry name" value="CELL SHAPE-DETERMINING PROTEIN MREC"/>
    <property type="match status" value="1"/>
</dbReference>
<dbReference type="InterPro" id="IPR042175">
    <property type="entry name" value="Cell/Rod_MreC_2"/>
</dbReference>
<dbReference type="PIRSF" id="PIRSF038471">
    <property type="entry name" value="MreC"/>
    <property type="match status" value="1"/>
</dbReference>
<keyword evidence="7" id="KW-0472">Membrane</keyword>
<evidence type="ECO:0000313" key="10">
    <source>
        <dbReference type="Proteomes" id="UP000003011"/>
    </source>
</evidence>
<dbReference type="HOGENOM" id="CLU_042663_1_2_9"/>
<evidence type="ECO:0000256" key="6">
    <source>
        <dbReference type="SAM" id="Coils"/>
    </source>
</evidence>
<evidence type="ECO:0000256" key="3">
    <source>
        <dbReference type="ARBA" id="ARBA00022960"/>
    </source>
</evidence>
<dbReference type="NCBIfam" id="TIGR00219">
    <property type="entry name" value="mreC"/>
    <property type="match status" value="1"/>
</dbReference>
<name>G5GGY6_9FIRM</name>